<dbReference type="Gene3D" id="3.40.50.10320">
    <property type="entry name" value="LmbE-like"/>
    <property type="match status" value="1"/>
</dbReference>
<dbReference type="EMBL" id="FOYM01000024">
    <property type="protein sequence ID" value="SFR12109.1"/>
    <property type="molecule type" value="Genomic_DNA"/>
</dbReference>
<reference evidence="2" key="1">
    <citation type="submission" date="2016-10" db="EMBL/GenBank/DDBJ databases">
        <authorList>
            <person name="Varghese N."/>
            <person name="Submissions S."/>
        </authorList>
    </citation>
    <scope>NUCLEOTIDE SEQUENCE [LARGE SCALE GENOMIC DNA]</scope>
    <source>
        <strain evidence="2">DSM 3669</strain>
    </source>
</reference>
<dbReference type="SUPFAM" id="SSF102588">
    <property type="entry name" value="LmbE-like"/>
    <property type="match status" value="1"/>
</dbReference>
<name>A0A1I6E2Y9_9FIRM</name>
<protein>
    <submittedName>
        <fullName evidence="1">N-acetylglucosaminyl deacetylase, LmbE family</fullName>
    </submittedName>
</protein>
<dbReference type="Proteomes" id="UP000199584">
    <property type="component" value="Unassembled WGS sequence"/>
</dbReference>
<gene>
    <name evidence="1" type="ORF">SAMN05660706_12445</name>
</gene>
<dbReference type="OrthoDB" id="9815144at2"/>
<dbReference type="AlphaFoldDB" id="A0A1I6E2Y9"/>
<keyword evidence="2" id="KW-1185">Reference proteome</keyword>
<proteinExistence type="predicted"/>
<dbReference type="InterPro" id="IPR024078">
    <property type="entry name" value="LmbE-like_dom_sf"/>
</dbReference>
<dbReference type="Pfam" id="PF02585">
    <property type="entry name" value="PIG-L"/>
    <property type="match status" value="1"/>
</dbReference>
<evidence type="ECO:0000313" key="2">
    <source>
        <dbReference type="Proteomes" id="UP000199584"/>
    </source>
</evidence>
<dbReference type="PANTHER" id="PTHR12993">
    <property type="entry name" value="N-ACETYLGLUCOSAMINYL-PHOSPHATIDYLINOSITOL DE-N-ACETYLASE-RELATED"/>
    <property type="match status" value="1"/>
</dbReference>
<dbReference type="STRING" id="39060.SAMN05660706_12445"/>
<organism evidence="1 2">
    <name type="scientific">Desulfoscipio geothermicus DSM 3669</name>
    <dbReference type="NCBI Taxonomy" id="1121426"/>
    <lineage>
        <taxon>Bacteria</taxon>
        <taxon>Bacillati</taxon>
        <taxon>Bacillota</taxon>
        <taxon>Clostridia</taxon>
        <taxon>Eubacteriales</taxon>
        <taxon>Desulfallaceae</taxon>
        <taxon>Desulfoscipio</taxon>
    </lineage>
</organism>
<dbReference type="InterPro" id="IPR003737">
    <property type="entry name" value="GlcNAc_PI_deacetylase-related"/>
</dbReference>
<sequence length="209" mass="23959">MFHRILVLAPHTDDGEFGCGGTIARMVEEGKEVYYAAFSAAEKSVPPEWEKDILRREVKEATAVLGIKPQCLIIENFPVRDFPALRQDILEKMIQLRMEIKPDLVFLPSVYDLHQDHLTIAREGIRAFKNISILGYEIPWNNLTFSTNCFIALDKSHVQKKVAALKCYASQSFRPYASEDFIWSLARTRGTQINAVYAEVFDTVRLYIK</sequence>
<dbReference type="RefSeq" id="WP_092485481.1">
    <property type="nucleotide sequence ID" value="NZ_FOYM01000024.1"/>
</dbReference>
<dbReference type="PANTHER" id="PTHR12993:SF11">
    <property type="entry name" value="N-ACETYLGLUCOSAMINYL-PHOSPHATIDYLINOSITOL DE-N-ACETYLASE"/>
    <property type="match status" value="1"/>
</dbReference>
<accession>A0A1I6E2Y9</accession>
<evidence type="ECO:0000313" key="1">
    <source>
        <dbReference type="EMBL" id="SFR12109.1"/>
    </source>
</evidence>
<dbReference type="GO" id="GO:0016811">
    <property type="term" value="F:hydrolase activity, acting on carbon-nitrogen (but not peptide) bonds, in linear amides"/>
    <property type="evidence" value="ECO:0007669"/>
    <property type="project" value="TreeGrafter"/>
</dbReference>